<dbReference type="SUPFAM" id="SSF52540">
    <property type="entry name" value="P-loop containing nucleoside triphosphate hydrolases"/>
    <property type="match status" value="1"/>
</dbReference>
<dbReference type="FunFam" id="3.40.50.300:FF:000056">
    <property type="entry name" value="Cell division ATP-binding protein FtsE"/>
    <property type="match status" value="1"/>
</dbReference>
<comment type="subcellular location">
    <subcellularLocation>
        <location evidence="9">Cell membrane</location>
        <topology evidence="9">Peripheral membrane protein</topology>
        <orientation evidence="9">Cytoplasmic side</orientation>
    </subcellularLocation>
</comment>
<protein>
    <recommendedName>
        <fullName evidence="2 9">Cell division ATP-binding protein FtsE</fullName>
    </recommendedName>
</protein>
<dbReference type="GO" id="GO:0005886">
    <property type="term" value="C:plasma membrane"/>
    <property type="evidence" value="ECO:0007669"/>
    <property type="project" value="UniProtKB-SubCell"/>
</dbReference>
<dbReference type="GO" id="GO:0016887">
    <property type="term" value="F:ATP hydrolysis activity"/>
    <property type="evidence" value="ECO:0007669"/>
    <property type="project" value="InterPro"/>
</dbReference>
<dbReference type="RefSeq" id="WP_127352188.1">
    <property type="nucleotide sequence ID" value="NZ_CP034791.1"/>
</dbReference>
<dbReference type="KEGG" id="ccha:ELD05_09205"/>
<dbReference type="InterPro" id="IPR003439">
    <property type="entry name" value="ABC_transporter-like_ATP-bd"/>
</dbReference>
<organism evidence="11 12">
    <name type="scientific">Caldicellulosiruptor changbaiensis</name>
    <dbReference type="NCBI Taxonomy" id="1222016"/>
    <lineage>
        <taxon>Bacteria</taxon>
        <taxon>Bacillati</taxon>
        <taxon>Bacillota</taxon>
        <taxon>Bacillota incertae sedis</taxon>
        <taxon>Caldicellulosiruptorales</taxon>
        <taxon>Caldicellulosiruptoraceae</taxon>
        <taxon>Caldicellulosiruptor</taxon>
    </lineage>
</organism>
<evidence type="ECO:0000256" key="7">
    <source>
        <dbReference type="ARBA" id="ARBA00023136"/>
    </source>
</evidence>
<dbReference type="InterPro" id="IPR017871">
    <property type="entry name" value="ABC_transporter-like_CS"/>
</dbReference>
<dbReference type="GO" id="GO:0005524">
    <property type="term" value="F:ATP binding"/>
    <property type="evidence" value="ECO:0007669"/>
    <property type="project" value="UniProtKB-UniRule"/>
</dbReference>
<gene>
    <name evidence="9 11" type="primary">ftsE</name>
    <name evidence="11" type="ORF">ELD05_09205</name>
</gene>
<name>A0A3T0D7I4_9FIRM</name>
<dbReference type="Gene3D" id="3.40.50.300">
    <property type="entry name" value="P-loop containing nucleotide triphosphate hydrolases"/>
    <property type="match status" value="1"/>
</dbReference>
<evidence type="ECO:0000256" key="5">
    <source>
        <dbReference type="ARBA" id="ARBA00022741"/>
    </source>
</evidence>
<dbReference type="EMBL" id="CP034791">
    <property type="protein sequence ID" value="AZT90802.1"/>
    <property type="molecule type" value="Genomic_DNA"/>
</dbReference>
<evidence type="ECO:0000259" key="10">
    <source>
        <dbReference type="PROSITE" id="PS50893"/>
    </source>
</evidence>
<comment type="subunit">
    <text evidence="9">Homodimer. Forms a membrane-associated complex with FtsX.</text>
</comment>
<keyword evidence="4 9" id="KW-0132">Cell division</keyword>
<feature type="domain" description="ABC transporter" evidence="10">
    <location>
        <begin position="2"/>
        <end position="237"/>
    </location>
</feature>
<keyword evidence="3 9" id="KW-1003">Cell membrane</keyword>
<keyword evidence="5 9" id="KW-0547">Nucleotide-binding</keyword>
<dbReference type="PANTHER" id="PTHR24220:SF470">
    <property type="entry name" value="CELL DIVISION ATP-BINDING PROTEIN FTSE"/>
    <property type="match status" value="1"/>
</dbReference>
<dbReference type="InterPro" id="IPR027417">
    <property type="entry name" value="P-loop_NTPase"/>
</dbReference>
<dbReference type="SMART" id="SM00382">
    <property type="entry name" value="AAA"/>
    <property type="match status" value="1"/>
</dbReference>
<reference evidence="11 12" key="1">
    <citation type="submission" date="2018-12" db="EMBL/GenBank/DDBJ databases">
        <title>Genome sequence from the cellulolytic species, Caldicellulosiruptor changbaiensis.</title>
        <authorList>
            <person name="Blumer-Schuette S.E."/>
            <person name="Mendoza C."/>
        </authorList>
    </citation>
    <scope>NUCLEOTIDE SEQUENCE [LARGE SCALE GENOMIC DNA]</scope>
    <source>
        <strain evidence="11 12">CBS-Z</strain>
    </source>
</reference>
<dbReference type="GO" id="GO:0051301">
    <property type="term" value="P:cell division"/>
    <property type="evidence" value="ECO:0007669"/>
    <property type="project" value="UniProtKB-UniRule"/>
</dbReference>
<dbReference type="PANTHER" id="PTHR24220">
    <property type="entry name" value="IMPORT ATP-BINDING PROTEIN"/>
    <property type="match status" value="1"/>
</dbReference>
<keyword evidence="12" id="KW-1185">Reference proteome</keyword>
<dbReference type="PROSITE" id="PS50893">
    <property type="entry name" value="ABC_TRANSPORTER_2"/>
    <property type="match status" value="1"/>
</dbReference>
<evidence type="ECO:0000256" key="2">
    <source>
        <dbReference type="ARBA" id="ARBA00020019"/>
    </source>
</evidence>
<evidence type="ECO:0000256" key="3">
    <source>
        <dbReference type="ARBA" id="ARBA00022475"/>
    </source>
</evidence>
<dbReference type="Proteomes" id="UP000282930">
    <property type="component" value="Chromosome"/>
</dbReference>
<evidence type="ECO:0000256" key="1">
    <source>
        <dbReference type="ARBA" id="ARBA00005417"/>
    </source>
</evidence>
<comment type="function">
    <text evidence="9">Part of the ABC transporter FtsEX involved in cellular division.</text>
</comment>
<evidence type="ECO:0000256" key="9">
    <source>
        <dbReference type="RuleBase" id="RU365094"/>
    </source>
</evidence>
<keyword evidence="7 9" id="KW-0472">Membrane</keyword>
<dbReference type="Pfam" id="PF00005">
    <property type="entry name" value="ABC_tran"/>
    <property type="match status" value="1"/>
</dbReference>
<dbReference type="AlphaFoldDB" id="A0A3T0D7I4"/>
<dbReference type="PROSITE" id="PS00211">
    <property type="entry name" value="ABC_TRANSPORTER_1"/>
    <property type="match status" value="1"/>
</dbReference>
<dbReference type="InterPro" id="IPR003593">
    <property type="entry name" value="AAA+_ATPase"/>
</dbReference>
<evidence type="ECO:0000256" key="8">
    <source>
        <dbReference type="ARBA" id="ARBA00023306"/>
    </source>
</evidence>
<proteinExistence type="inferred from homology"/>
<evidence type="ECO:0000313" key="11">
    <source>
        <dbReference type="EMBL" id="AZT90802.1"/>
    </source>
</evidence>
<evidence type="ECO:0000256" key="4">
    <source>
        <dbReference type="ARBA" id="ARBA00022618"/>
    </source>
</evidence>
<dbReference type="InterPro" id="IPR005286">
    <property type="entry name" value="Cell_div_FtsE"/>
</dbReference>
<sequence>MVKFINVSKRYPNGVLALSSVNLTIEKGEFVFIVGSSGAGKSTLVKLLLKEIEPTEGEIIVGEYNLNKLSKREIPYYRRKIGIVFQDFRLLPNKTVYENVEFAMQITGAPSKLIRRQVPFVLSLVGLAHKAKCYPHELSGGEQQRVALARAIVNKPSLLVADEPTGNLDPDTSWEIMRLLEDINKRGTTVLVATHAKEIVDSMRKRVVAIDNGRIVKDQPKGVYSYETSDVQVLLQRWI</sequence>
<dbReference type="GO" id="GO:0022857">
    <property type="term" value="F:transmembrane transporter activity"/>
    <property type="evidence" value="ECO:0007669"/>
    <property type="project" value="TreeGrafter"/>
</dbReference>
<keyword evidence="6 9" id="KW-0067">ATP-binding</keyword>
<dbReference type="NCBIfam" id="TIGR02673">
    <property type="entry name" value="FtsE"/>
    <property type="match status" value="1"/>
</dbReference>
<dbReference type="InterPro" id="IPR015854">
    <property type="entry name" value="ABC_transpr_LolD-like"/>
</dbReference>
<evidence type="ECO:0000256" key="6">
    <source>
        <dbReference type="ARBA" id="ARBA00022840"/>
    </source>
</evidence>
<accession>A0A3T0D7I4</accession>
<evidence type="ECO:0000313" key="12">
    <source>
        <dbReference type="Proteomes" id="UP000282930"/>
    </source>
</evidence>
<keyword evidence="8 9" id="KW-0131">Cell cycle</keyword>
<comment type="similarity">
    <text evidence="1 9">Belongs to the ABC transporter superfamily.</text>
</comment>